<feature type="domain" description="Histidine kinase/HSP90-like ATPase" evidence="2">
    <location>
        <begin position="20"/>
        <end position="140"/>
    </location>
</feature>
<gene>
    <name evidence="3" type="ORF">BHQ21_17940</name>
</gene>
<dbReference type="Gene3D" id="3.30.565.10">
    <property type="entry name" value="Histidine kinase-like ATPase, C-terminal domain"/>
    <property type="match status" value="1"/>
</dbReference>
<dbReference type="STRING" id="243061.AWC25_24590"/>
<dbReference type="InterPro" id="IPR003594">
    <property type="entry name" value="HATPase_dom"/>
</dbReference>
<name>A0A1E3SS26_9MYCO</name>
<keyword evidence="1" id="KW-0723">Serine/threonine-protein kinase</keyword>
<keyword evidence="4" id="KW-1185">Reference proteome</keyword>
<dbReference type="PANTHER" id="PTHR35526:SF3">
    <property type="entry name" value="ANTI-SIGMA-F FACTOR RSBW"/>
    <property type="match status" value="1"/>
</dbReference>
<dbReference type="PANTHER" id="PTHR35526">
    <property type="entry name" value="ANTI-SIGMA-F FACTOR RSBW-RELATED"/>
    <property type="match status" value="1"/>
</dbReference>
<dbReference type="EMBL" id="MIHC01000032">
    <property type="protein sequence ID" value="ODR04403.1"/>
    <property type="molecule type" value="Genomic_DNA"/>
</dbReference>
<comment type="caution">
    <text evidence="3">The sequence shown here is derived from an EMBL/GenBank/DDBJ whole genome shotgun (WGS) entry which is preliminary data.</text>
</comment>
<keyword evidence="1" id="KW-0418">Kinase</keyword>
<dbReference type="Proteomes" id="UP000094224">
    <property type="component" value="Unassembled WGS sequence"/>
</dbReference>
<sequence length="148" mass="16214">MSLKNSAVSPAPAPLSCVGSADAATASKLRRVLRNWLRRLPQASPEISDDIVLGVNEALANCVEHAYRARHFAGTMELEAGYDPGAETIRVCVSDQGTWQQQSSPPHPRDPRASRGIMLMHALADHCRIDTRPDGTTVRLDYFANQKH</sequence>
<evidence type="ECO:0000259" key="2">
    <source>
        <dbReference type="Pfam" id="PF13581"/>
    </source>
</evidence>
<dbReference type="InterPro" id="IPR036890">
    <property type="entry name" value="HATPase_C_sf"/>
</dbReference>
<organism evidence="3 4">
    <name type="scientific">Mycobacterium sherrisii</name>
    <dbReference type="NCBI Taxonomy" id="243061"/>
    <lineage>
        <taxon>Bacteria</taxon>
        <taxon>Bacillati</taxon>
        <taxon>Actinomycetota</taxon>
        <taxon>Actinomycetes</taxon>
        <taxon>Mycobacteriales</taxon>
        <taxon>Mycobacteriaceae</taxon>
        <taxon>Mycobacterium</taxon>
        <taxon>Mycobacterium simiae complex</taxon>
    </lineage>
</organism>
<dbReference type="Pfam" id="PF13581">
    <property type="entry name" value="HATPase_c_2"/>
    <property type="match status" value="1"/>
</dbReference>
<accession>A0A1E3SS26</accession>
<reference evidence="4" key="1">
    <citation type="submission" date="2016-09" db="EMBL/GenBank/DDBJ databases">
        <authorList>
            <person name="Greninger A.L."/>
            <person name="Jerome K.R."/>
            <person name="Mcnair B."/>
            <person name="Wallis C."/>
            <person name="Fang F."/>
        </authorList>
    </citation>
    <scope>NUCLEOTIDE SEQUENCE [LARGE SCALE GENOMIC DNA]</scope>
    <source>
        <strain evidence="4">BC1_M4</strain>
    </source>
</reference>
<evidence type="ECO:0000313" key="4">
    <source>
        <dbReference type="Proteomes" id="UP000094224"/>
    </source>
</evidence>
<dbReference type="AlphaFoldDB" id="A0A1E3SS26"/>
<dbReference type="GO" id="GO:0004674">
    <property type="term" value="F:protein serine/threonine kinase activity"/>
    <property type="evidence" value="ECO:0007669"/>
    <property type="project" value="UniProtKB-KW"/>
</dbReference>
<evidence type="ECO:0000256" key="1">
    <source>
        <dbReference type="ARBA" id="ARBA00022527"/>
    </source>
</evidence>
<proteinExistence type="predicted"/>
<dbReference type="CDD" id="cd16936">
    <property type="entry name" value="HATPase_RsbW-like"/>
    <property type="match status" value="1"/>
</dbReference>
<dbReference type="RefSeq" id="WP_069401635.1">
    <property type="nucleotide sequence ID" value="NZ_MIHC01000032.1"/>
</dbReference>
<evidence type="ECO:0000313" key="3">
    <source>
        <dbReference type="EMBL" id="ODR04403.1"/>
    </source>
</evidence>
<keyword evidence="1" id="KW-0808">Transferase</keyword>
<protein>
    <submittedName>
        <fullName evidence="3">Anti-sigma regulatory factor</fullName>
    </submittedName>
</protein>
<dbReference type="InterPro" id="IPR050267">
    <property type="entry name" value="Anti-sigma-factor_SerPK"/>
</dbReference>